<gene>
    <name evidence="1" type="ORF">GCM10007043_03990</name>
</gene>
<protein>
    <submittedName>
        <fullName evidence="1">Uncharacterized protein</fullName>
    </submittedName>
</protein>
<organism evidence="1 2">
    <name type="scientific">Calditerricola satsumensis</name>
    <dbReference type="NCBI Taxonomy" id="373054"/>
    <lineage>
        <taxon>Bacteria</taxon>
        <taxon>Bacillati</taxon>
        <taxon>Bacillota</taxon>
        <taxon>Bacilli</taxon>
        <taxon>Bacillales</taxon>
        <taxon>Bacillaceae</taxon>
        <taxon>Calditerricola</taxon>
    </lineage>
</organism>
<reference evidence="1" key="2">
    <citation type="submission" date="2020-09" db="EMBL/GenBank/DDBJ databases">
        <authorList>
            <person name="Sun Q."/>
            <person name="Ohkuma M."/>
        </authorList>
    </citation>
    <scope>NUCLEOTIDE SEQUENCE</scope>
    <source>
        <strain evidence="1">JCM 14719</strain>
    </source>
</reference>
<accession>A0A8J3B4B2</accession>
<sequence>MNVPTLRRAFRNIGFHVPVLHQPVVDYLALRQAVAAALLKLDEEAQRLAESLRIRPDEAWERVMAPDLYLARERFIRALLTLSAWRRTAAPAPHGWTHREDELPR</sequence>
<name>A0A8J3B4B2_9BACI</name>
<dbReference type="RefSeq" id="WP_188816654.1">
    <property type="nucleotide sequence ID" value="NZ_BMOF01000004.1"/>
</dbReference>
<dbReference type="EMBL" id="BMOF01000004">
    <property type="protein sequence ID" value="GGJ93460.1"/>
    <property type="molecule type" value="Genomic_DNA"/>
</dbReference>
<evidence type="ECO:0000313" key="1">
    <source>
        <dbReference type="EMBL" id="GGJ93460.1"/>
    </source>
</evidence>
<keyword evidence="2" id="KW-1185">Reference proteome</keyword>
<reference evidence="1" key="1">
    <citation type="journal article" date="2014" name="Int. J. Syst. Evol. Microbiol.">
        <title>Complete genome sequence of Corynebacterium casei LMG S-19264T (=DSM 44701T), isolated from a smear-ripened cheese.</title>
        <authorList>
            <consortium name="US DOE Joint Genome Institute (JGI-PGF)"/>
            <person name="Walter F."/>
            <person name="Albersmeier A."/>
            <person name="Kalinowski J."/>
            <person name="Ruckert C."/>
        </authorList>
    </citation>
    <scope>NUCLEOTIDE SEQUENCE</scope>
    <source>
        <strain evidence="1">JCM 14719</strain>
    </source>
</reference>
<proteinExistence type="predicted"/>
<dbReference type="Proteomes" id="UP000637720">
    <property type="component" value="Unassembled WGS sequence"/>
</dbReference>
<evidence type="ECO:0000313" key="2">
    <source>
        <dbReference type="Proteomes" id="UP000637720"/>
    </source>
</evidence>
<comment type="caution">
    <text evidence="1">The sequence shown here is derived from an EMBL/GenBank/DDBJ whole genome shotgun (WGS) entry which is preliminary data.</text>
</comment>
<dbReference type="AlphaFoldDB" id="A0A8J3B4B2"/>